<dbReference type="InterPro" id="IPR003004">
    <property type="entry name" value="GspF/PilC"/>
</dbReference>
<organism evidence="9 10">
    <name type="scientific">Sanguibacteroides justesenii</name>
    <dbReference type="NCBI Taxonomy" id="1547597"/>
    <lineage>
        <taxon>Bacteria</taxon>
        <taxon>Pseudomonadati</taxon>
        <taxon>Bacteroidota</taxon>
        <taxon>Bacteroidia</taxon>
        <taxon>Bacteroidales</taxon>
        <taxon>Porphyromonadaceae</taxon>
        <taxon>Sanguibacteroides</taxon>
    </lineage>
</organism>
<dbReference type="Gene3D" id="1.20.81.30">
    <property type="entry name" value="Type II secretion system (T2SS), domain F"/>
    <property type="match status" value="2"/>
</dbReference>
<feature type="transmembrane region" description="Helical" evidence="7">
    <location>
        <begin position="171"/>
        <end position="191"/>
    </location>
</feature>
<reference evidence="9 10" key="1">
    <citation type="submission" date="2014-07" db="EMBL/GenBank/DDBJ databases">
        <title>Porphyromonadaceae bacterium OUH 308042 = ATCC BAA-2681 = DSM 28342 draft genome.</title>
        <authorList>
            <person name="Sydenham T.V."/>
            <person name="Hasman H."/>
            <person name="Justensen U.S."/>
        </authorList>
    </citation>
    <scope>NUCLEOTIDE SEQUENCE [LARGE SCALE GENOMIC DNA]</scope>
    <source>
        <strain evidence="9 10">OUH 308042</strain>
    </source>
</reference>
<feature type="transmembrane region" description="Helical" evidence="7">
    <location>
        <begin position="328"/>
        <end position="346"/>
    </location>
</feature>
<gene>
    <name evidence="9" type="ORF">BA92_01300</name>
</gene>
<dbReference type="GO" id="GO:0005886">
    <property type="term" value="C:plasma membrane"/>
    <property type="evidence" value="ECO:0007669"/>
    <property type="project" value="UniProtKB-SubCell"/>
</dbReference>
<proteinExistence type="inferred from homology"/>
<feature type="domain" description="Type II secretion system protein GspF" evidence="8">
    <location>
        <begin position="224"/>
        <end position="347"/>
    </location>
</feature>
<dbReference type="EMBL" id="JPIU01000024">
    <property type="protein sequence ID" value="KIO47114.1"/>
    <property type="molecule type" value="Genomic_DNA"/>
</dbReference>
<evidence type="ECO:0000313" key="10">
    <source>
        <dbReference type="Proteomes" id="UP000031980"/>
    </source>
</evidence>
<dbReference type="InterPro" id="IPR018076">
    <property type="entry name" value="T2SS_GspF_dom"/>
</dbReference>
<keyword evidence="6 7" id="KW-0472">Membrane</keyword>
<dbReference type="RefSeq" id="WP_041504733.1">
    <property type="nucleotide sequence ID" value="NZ_JPIU01000024.1"/>
</dbReference>
<dbReference type="Proteomes" id="UP000031980">
    <property type="component" value="Unassembled WGS sequence"/>
</dbReference>
<keyword evidence="4 7" id="KW-0812">Transmembrane</keyword>
<protein>
    <submittedName>
        <fullName evidence="9">Type II secretion protein F</fullName>
    </submittedName>
</protein>
<dbReference type="PANTHER" id="PTHR30012:SF0">
    <property type="entry name" value="TYPE II SECRETION SYSTEM PROTEIN F-RELATED"/>
    <property type="match status" value="1"/>
</dbReference>
<comment type="caution">
    <text evidence="9">The sequence shown here is derived from an EMBL/GenBank/DDBJ whole genome shotgun (WGS) entry which is preliminary data.</text>
</comment>
<evidence type="ECO:0000259" key="8">
    <source>
        <dbReference type="Pfam" id="PF00482"/>
    </source>
</evidence>
<evidence type="ECO:0000256" key="7">
    <source>
        <dbReference type="SAM" id="Phobius"/>
    </source>
</evidence>
<dbReference type="PRINTS" id="PR00812">
    <property type="entry name" value="BCTERIALGSPF"/>
</dbReference>
<dbReference type="Pfam" id="PF00482">
    <property type="entry name" value="T2SSF"/>
    <property type="match status" value="2"/>
</dbReference>
<feature type="domain" description="Type II secretion system protein GspF" evidence="8">
    <location>
        <begin position="25"/>
        <end position="144"/>
    </location>
</feature>
<keyword evidence="10" id="KW-1185">Reference proteome</keyword>
<dbReference type="PANTHER" id="PTHR30012">
    <property type="entry name" value="GENERAL SECRETION PATHWAY PROTEIN"/>
    <property type="match status" value="1"/>
</dbReference>
<evidence type="ECO:0000256" key="3">
    <source>
        <dbReference type="ARBA" id="ARBA00022475"/>
    </source>
</evidence>
<keyword evidence="5 7" id="KW-1133">Transmembrane helix</keyword>
<accession>A0A0C3RKR3</accession>
<dbReference type="AlphaFoldDB" id="A0A0C3RKR3"/>
<evidence type="ECO:0000256" key="1">
    <source>
        <dbReference type="ARBA" id="ARBA00004651"/>
    </source>
</evidence>
<keyword evidence="3" id="KW-1003">Cell membrane</keyword>
<comment type="subcellular location">
    <subcellularLocation>
        <location evidence="1">Cell membrane</location>
        <topology evidence="1">Multi-pass membrane protein</topology>
    </subcellularLocation>
</comment>
<evidence type="ECO:0000313" key="9">
    <source>
        <dbReference type="EMBL" id="KIO47114.1"/>
    </source>
</evidence>
<sequence length="356" mass="40339">MKSDIDVFRKNWRLKNGKKEVLFSELHSLLTSGLDFGRSFRLLIDGETDKRVKVLLEELYASVIIGHSLWESFVASGKFSPLDSGVLRIGEETGRVDESLRFLADYYRKREEQRRMITGAVSYPLIILLTAMLVLVFMILVIVPMFEQVYTRMGGELPAITRWIISLSGNFPVYLLTFLGILITGGLFFFFQGKNDRVRSLLSSFLLRLPGIGGLVRKNQEARFCKLLYLLYGSGVPLLNGIELLRDIITFFPYQISFDRISHGLRKGELFADTLSVFPLIYDRKLVTLVRVGEETNRLGDMLSKQAEDLTRELEHELKQLGNLLEPVLILCVGGLVALVLVSMYLPMFKLGGVIG</sequence>
<evidence type="ECO:0000256" key="6">
    <source>
        <dbReference type="ARBA" id="ARBA00023136"/>
    </source>
</evidence>
<feature type="transmembrane region" description="Helical" evidence="7">
    <location>
        <begin position="117"/>
        <end position="143"/>
    </location>
</feature>
<evidence type="ECO:0000256" key="4">
    <source>
        <dbReference type="ARBA" id="ARBA00022692"/>
    </source>
</evidence>
<evidence type="ECO:0000256" key="5">
    <source>
        <dbReference type="ARBA" id="ARBA00022989"/>
    </source>
</evidence>
<comment type="similarity">
    <text evidence="2">Belongs to the GSP F family.</text>
</comment>
<name>A0A0C3RKR3_9PORP</name>
<evidence type="ECO:0000256" key="2">
    <source>
        <dbReference type="ARBA" id="ARBA00005745"/>
    </source>
</evidence>
<dbReference type="InterPro" id="IPR042094">
    <property type="entry name" value="T2SS_GspF_sf"/>
</dbReference>